<name>A0AAV3Y1V9_9GAST</name>
<dbReference type="EMBL" id="BLXT01000368">
    <property type="protein sequence ID" value="GFN76222.1"/>
    <property type="molecule type" value="Genomic_DNA"/>
</dbReference>
<dbReference type="PANTHER" id="PTHR10656:SF42">
    <property type="entry name" value="CYCLIC GMP-AMP SYNTHASE-LIKE PROTEIN-RELATED"/>
    <property type="match status" value="1"/>
</dbReference>
<dbReference type="AlphaFoldDB" id="A0AAV3Y1V9"/>
<comment type="cofactor">
    <cofactor evidence="1">
        <name>Mg(2+)</name>
        <dbReference type="ChEBI" id="CHEBI:18420"/>
    </cofactor>
</comment>
<gene>
    <name evidence="9" type="ORF">PoB_000272800</name>
</gene>
<dbReference type="GO" id="GO:0046872">
    <property type="term" value="F:metal ion binding"/>
    <property type="evidence" value="ECO:0007669"/>
    <property type="project" value="UniProtKB-KW"/>
</dbReference>
<proteinExistence type="inferred from homology"/>
<evidence type="ECO:0000256" key="1">
    <source>
        <dbReference type="ARBA" id="ARBA00001946"/>
    </source>
</evidence>
<evidence type="ECO:0000256" key="4">
    <source>
        <dbReference type="ARBA" id="ARBA00022695"/>
    </source>
</evidence>
<dbReference type="InterPro" id="IPR024810">
    <property type="entry name" value="MAB21L/cGLR"/>
</dbReference>
<protein>
    <recommendedName>
        <fullName evidence="8">Mab-21-like HhH/H2TH-like domain-containing protein</fullName>
    </recommendedName>
</protein>
<keyword evidence="4" id="KW-0548">Nucleotidyltransferase</keyword>
<comment type="similarity">
    <text evidence="2">Belongs to the mab-21 family.</text>
</comment>
<dbReference type="Pfam" id="PF20266">
    <property type="entry name" value="Mab-21_C"/>
    <property type="match status" value="1"/>
</dbReference>
<dbReference type="PANTHER" id="PTHR10656">
    <property type="entry name" value="CELL FATE DETERMINING PROTEIN MAB21-RELATED"/>
    <property type="match status" value="1"/>
</dbReference>
<evidence type="ECO:0000313" key="10">
    <source>
        <dbReference type="Proteomes" id="UP000735302"/>
    </source>
</evidence>
<organism evidence="9 10">
    <name type="scientific">Plakobranchus ocellatus</name>
    <dbReference type="NCBI Taxonomy" id="259542"/>
    <lineage>
        <taxon>Eukaryota</taxon>
        <taxon>Metazoa</taxon>
        <taxon>Spiralia</taxon>
        <taxon>Lophotrochozoa</taxon>
        <taxon>Mollusca</taxon>
        <taxon>Gastropoda</taxon>
        <taxon>Heterobranchia</taxon>
        <taxon>Euthyneura</taxon>
        <taxon>Panpulmonata</taxon>
        <taxon>Sacoglossa</taxon>
        <taxon>Placobranchoidea</taxon>
        <taxon>Plakobranchidae</taxon>
        <taxon>Plakobranchus</taxon>
    </lineage>
</organism>
<dbReference type="GO" id="GO:0016779">
    <property type="term" value="F:nucleotidyltransferase activity"/>
    <property type="evidence" value="ECO:0007669"/>
    <property type="project" value="UniProtKB-KW"/>
</dbReference>
<feature type="compositionally biased region" description="Pro residues" evidence="7">
    <location>
        <begin position="20"/>
        <end position="34"/>
    </location>
</feature>
<dbReference type="Gene3D" id="1.10.1410.40">
    <property type="match status" value="1"/>
</dbReference>
<feature type="region of interest" description="Disordered" evidence="7">
    <location>
        <begin position="1"/>
        <end position="34"/>
    </location>
</feature>
<evidence type="ECO:0000256" key="6">
    <source>
        <dbReference type="ARBA" id="ARBA00022842"/>
    </source>
</evidence>
<reference evidence="9 10" key="1">
    <citation type="journal article" date="2021" name="Elife">
        <title>Chloroplast acquisition without the gene transfer in kleptoplastic sea slugs, Plakobranchus ocellatus.</title>
        <authorList>
            <person name="Maeda T."/>
            <person name="Takahashi S."/>
            <person name="Yoshida T."/>
            <person name="Shimamura S."/>
            <person name="Takaki Y."/>
            <person name="Nagai Y."/>
            <person name="Toyoda A."/>
            <person name="Suzuki Y."/>
            <person name="Arimoto A."/>
            <person name="Ishii H."/>
            <person name="Satoh N."/>
            <person name="Nishiyama T."/>
            <person name="Hasebe M."/>
            <person name="Maruyama T."/>
            <person name="Minagawa J."/>
            <person name="Obokata J."/>
            <person name="Shigenobu S."/>
        </authorList>
    </citation>
    <scope>NUCLEOTIDE SEQUENCE [LARGE SCALE GENOMIC DNA]</scope>
</reference>
<keyword evidence="6" id="KW-0460">Magnesium</keyword>
<evidence type="ECO:0000256" key="2">
    <source>
        <dbReference type="ARBA" id="ARBA00008307"/>
    </source>
</evidence>
<accession>A0AAV3Y1V9</accession>
<keyword evidence="10" id="KW-1185">Reference proteome</keyword>
<feature type="compositionally biased region" description="Low complexity" evidence="7">
    <location>
        <begin position="516"/>
        <end position="526"/>
    </location>
</feature>
<evidence type="ECO:0000259" key="8">
    <source>
        <dbReference type="Pfam" id="PF20266"/>
    </source>
</evidence>
<feature type="compositionally biased region" description="Basic residues" evidence="7">
    <location>
        <begin position="1"/>
        <end position="15"/>
    </location>
</feature>
<evidence type="ECO:0000256" key="7">
    <source>
        <dbReference type="SAM" id="MobiDB-lite"/>
    </source>
</evidence>
<keyword evidence="5" id="KW-0479">Metal-binding</keyword>
<comment type="caution">
    <text evidence="9">The sequence shown here is derived from an EMBL/GenBank/DDBJ whole genome shotgun (WGS) entry which is preliminary data.</text>
</comment>
<keyword evidence="3" id="KW-0808">Transferase</keyword>
<evidence type="ECO:0000313" key="9">
    <source>
        <dbReference type="EMBL" id="GFN76222.1"/>
    </source>
</evidence>
<feature type="region of interest" description="Disordered" evidence="7">
    <location>
        <begin position="511"/>
        <end position="531"/>
    </location>
</feature>
<evidence type="ECO:0000256" key="5">
    <source>
        <dbReference type="ARBA" id="ARBA00022723"/>
    </source>
</evidence>
<dbReference type="InterPro" id="IPR046906">
    <property type="entry name" value="Mab-21_HhH/H2TH-like"/>
</dbReference>
<feature type="domain" description="Mab-21-like HhH/H2TH-like" evidence="8">
    <location>
        <begin position="359"/>
        <end position="444"/>
    </location>
</feature>
<dbReference type="SMART" id="SM01265">
    <property type="entry name" value="Mab-21"/>
    <property type="match status" value="1"/>
</dbReference>
<dbReference type="Proteomes" id="UP000735302">
    <property type="component" value="Unassembled WGS sequence"/>
</dbReference>
<sequence length="607" mass="68683">MALNRRRHKLKKRRSKQDSPLPPLSLPGRPPPPHHLYLPQLHRQQTSMTTLGPVATVLATLSGTCLDNDLMSTAGIAAQQEVTSIMESIRIGLERNQIGLKFNGFALAQGFTHWQLKAEHKVTCFIHFQIKDLTVHSRDTGGVVIKLPQVTEEDDSRIKLDVISDEFLEQRFISSKKVYATFLRMLHKSLLAKEVTQDRLYFSSSQTKLEIALQNATGWVAEIVPCLVIKGMTPTYCCKPFIGASSRNRQSSTPKKNVCSLSNSLTPECIMKEDSMNFVDTKTNFSKNIPPSPVRAHSSMRGYSSLQVLSDFREEESQTSDQEISWYPINPSTENNLIQKIYRTDNGVRMSAMHIVYRLCETDWRLNDITIYHVQTAMLYDTDHQLDHTPRWQRELLEQCTRAILVKLGQFARKQSLPHFFTQGVNLWARIPYKRFALMSSAIERLTSSDVALVSLICRTGGFSLPLDIQMYSDFLTPREGTKEKAVYDFEKGTGKNPLQQRKSQLGLNPKLERSAAQQTAGAAQGKESNKTPNCEALYTSCFSNFHILDRPYQNLSAKEMLMCNSGVYNPSCDDHDLSISIPEAKGRRLLRARQGLPPLVPQKSQV</sequence>
<evidence type="ECO:0000256" key="3">
    <source>
        <dbReference type="ARBA" id="ARBA00022679"/>
    </source>
</evidence>